<dbReference type="Proteomes" id="UP001139054">
    <property type="component" value="Unassembled WGS sequence"/>
</dbReference>
<name>A0A9X1R783_9BRAD</name>
<reference evidence="1" key="1">
    <citation type="submission" date="2022-01" db="EMBL/GenBank/DDBJ databases">
        <title>Genome sequnece data of strain Bradyrhizobium sp. nov.</title>
        <authorList>
            <person name="Zhang J."/>
        </authorList>
    </citation>
    <scope>NUCLEOTIDE SEQUENCE</scope>
    <source>
        <strain evidence="1">WYCCWR 13023</strain>
    </source>
</reference>
<accession>A0A9X1R783</accession>
<dbReference type="RefSeq" id="WP_237890117.1">
    <property type="nucleotide sequence ID" value="NZ_JAKLTY010000004.1"/>
</dbReference>
<proteinExistence type="predicted"/>
<protein>
    <submittedName>
        <fullName evidence="1">Uncharacterized protein</fullName>
    </submittedName>
</protein>
<gene>
    <name evidence="1" type="ORF">L6654_08530</name>
</gene>
<evidence type="ECO:0000313" key="2">
    <source>
        <dbReference type="Proteomes" id="UP001139054"/>
    </source>
</evidence>
<organism evidence="1 2">
    <name type="scientific">Bradyrhizobium zhengyangense</name>
    <dbReference type="NCBI Taxonomy" id="2911009"/>
    <lineage>
        <taxon>Bacteria</taxon>
        <taxon>Pseudomonadati</taxon>
        <taxon>Pseudomonadota</taxon>
        <taxon>Alphaproteobacteria</taxon>
        <taxon>Hyphomicrobiales</taxon>
        <taxon>Nitrobacteraceae</taxon>
        <taxon>Bradyrhizobium</taxon>
    </lineage>
</organism>
<sequence>MAELDLIKLAEGRKALEAWQTPEQFISKVDEIADAVDSEVLFNRNETQFLRDAMVLATFVRYRTVEKVRLANEKDPWPDGFIGMPKDPVNIEVTEVLEEGRKRGDEYKNDAKPLDGDAEDWRRRALDIPVQLEKAIKRKKKKGYGKKCKLVIYLNMSNYGVLQKETEAKIAAIKAKYSADFQEICVLWQGKLL</sequence>
<dbReference type="EMBL" id="JAKLTY010000004">
    <property type="protein sequence ID" value="MCG2626666.1"/>
    <property type="molecule type" value="Genomic_DNA"/>
</dbReference>
<evidence type="ECO:0000313" key="1">
    <source>
        <dbReference type="EMBL" id="MCG2626666.1"/>
    </source>
</evidence>
<comment type="caution">
    <text evidence="1">The sequence shown here is derived from an EMBL/GenBank/DDBJ whole genome shotgun (WGS) entry which is preliminary data.</text>
</comment>
<dbReference type="AlphaFoldDB" id="A0A9X1R783"/>